<evidence type="ECO:0000256" key="3">
    <source>
        <dbReference type="ARBA" id="ARBA00022989"/>
    </source>
</evidence>
<evidence type="ECO:0000313" key="9">
    <source>
        <dbReference type="Proteomes" id="UP000242188"/>
    </source>
</evidence>
<dbReference type="PANTHER" id="PTHR45902:SF1">
    <property type="entry name" value="LATROPHILIN RECEPTOR-LIKE PROTEIN A"/>
    <property type="match status" value="1"/>
</dbReference>
<keyword evidence="9" id="KW-1185">Reference proteome</keyword>
<evidence type="ECO:0000256" key="6">
    <source>
        <dbReference type="SAM" id="SignalP"/>
    </source>
</evidence>
<dbReference type="GO" id="GO:0007166">
    <property type="term" value="P:cell surface receptor signaling pathway"/>
    <property type="evidence" value="ECO:0007669"/>
    <property type="project" value="InterPro"/>
</dbReference>
<dbReference type="GO" id="GO:0016020">
    <property type="term" value="C:membrane"/>
    <property type="evidence" value="ECO:0007669"/>
    <property type="project" value="UniProtKB-SubCell"/>
</dbReference>
<organism evidence="8 9">
    <name type="scientific">Mizuhopecten yessoensis</name>
    <name type="common">Japanese scallop</name>
    <name type="synonym">Patinopecten yessoensis</name>
    <dbReference type="NCBI Taxonomy" id="6573"/>
    <lineage>
        <taxon>Eukaryota</taxon>
        <taxon>Metazoa</taxon>
        <taxon>Spiralia</taxon>
        <taxon>Lophotrochozoa</taxon>
        <taxon>Mollusca</taxon>
        <taxon>Bivalvia</taxon>
        <taxon>Autobranchia</taxon>
        <taxon>Pteriomorphia</taxon>
        <taxon>Pectinida</taxon>
        <taxon>Pectinoidea</taxon>
        <taxon>Pectinidae</taxon>
        <taxon>Mizuhopecten</taxon>
    </lineage>
</organism>
<accession>A0A210QGR6</accession>
<evidence type="ECO:0000259" key="7">
    <source>
        <dbReference type="PROSITE" id="PS50261"/>
    </source>
</evidence>
<protein>
    <submittedName>
        <fullName evidence="8">Latrophilin-3</fullName>
    </submittedName>
</protein>
<dbReference type="GO" id="GO:0004930">
    <property type="term" value="F:G protein-coupled receptor activity"/>
    <property type="evidence" value="ECO:0007669"/>
    <property type="project" value="InterPro"/>
</dbReference>
<feature type="transmembrane region" description="Helical" evidence="5">
    <location>
        <begin position="1048"/>
        <end position="1066"/>
    </location>
</feature>
<keyword evidence="3 5" id="KW-1133">Transmembrane helix</keyword>
<name>A0A210QGR6_MIZYE</name>
<dbReference type="CDD" id="cd15039">
    <property type="entry name" value="7tmB3_Methuselah-like"/>
    <property type="match status" value="1"/>
</dbReference>
<comment type="subcellular location">
    <subcellularLocation>
        <location evidence="1">Membrane</location>
        <topology evidence="1">Multi-pass membrane protein</topology>
    </subcellularLocation>
</comment>
<feature type="transmembrane region" description="Helical" evidence="5">
    <location>
        <begin position="1209"/>
        <end position="1226"/>
    </location>
</feature>
<dbReference type="OrthoDB" id="6163065at2759"/>
<feature type="transmembrane region" description="Helical" evidence="5">
    <location>
        <begin position="1232"/>
        <end position="1256"/>
    </location>
</feature>
<keyword evidence="6" id="KW-0732">Signal</keyword>
<dbReference type="InterPro" id="IPR000832">
    <property type="entry name" value="GPCR_2_secretin-like"/>
</dbReference>
<evidence type="ECO:0000256" key="4">
    <source>
        <dbReference type="ARBA" id="ARBA00023136"/>
    </source>
</evidence>
<feature type="transmembrane region" description="Helical" evidence="5">
    <location>
        <begin position="1072"/>
        <end position="1097"/>
    </location>
</feature>
<dbReference type="PROSITE" id="PS50261">
    <property type="entry name" value="G_PROTEIN_RECEP_F2_4"/>
    <property type="match status" value="1"/>
</dbReference>
<dbReference type="Gene3D" id="1.20.1070.10">
    <property type="entry name" value="Rhodopsin 7-helix transmembrane proteins"/>
    <property type="match status" value="1"/>
</dbReference>
<feature type="domain" description="G-protein coupled receptors family 2 profile 2" evidence="7">
    <location>
        <begin position="1011"/>
        <end position="1258"/>
    </location>
</feature>
<evidence type="ECO:0000256" key="1">
    <source>
        <dbReference type="ARBA" id="ARBA00004141"/>
    </source>
</evidence>
<proteinExistence type="predicted"/>
<dbReference type="InterPro" id="IPR017981">
    <property type="entry name" value="GPCR_2-like_7TM"/>
</dbReference>
<dbReference type="PANTHER" id="PTHR45902">
    <property type="entry name" value="LATROPHILIN RECEPTOR-LIKE PROTEIN A"/>
    <property type="match status" value="1"/>
</dbReference>
<feature type="signal peptide" evidence="6">
    <location>
        <begin position="1"/>
        <end position="19"/>
    </location>
</feature>
<dbReference type="Pfam" id="PF00002">
    <property type="entry name" value="7tm_2"/>
    <property type="match status" value="1"/>
</dbReference>
<dbReference type="STRING" id="6573.A0A210QGR6"/>
<dbReference type="EMBL" id="NEDP02003747">
    <property type="protein sequence ID" value="OWF47945.1"/>
    <property type="molecule type" value="Genomic_DNA"/>
</dbReference>
<evidence type="ECO:0000256" key="2">
    <source>
        <dbReference type="ARBA" id="ARBA00022692"/>
    </source>
</evidence>
<keyword evidence="4 5" id="KW-0472">Membrane</keyword>
<comment type="caution">
    <text evidence="8">The sequence shown here is derived from an EMBL/GenBank/DDBJ whole genome shotgun (WGS) entry which is preliminary data.</text>
</comment>
<feature type="chain" id="PRO_5012510206" evidence="6">
    <location>
        <begin position="20"/>
        <end position="1376"/>
    </location>
</feature>
<evidence type="ECO:0000256" key="5">
    <source>
        <dbReference type="SAM" id="Phobius"/>
    </source>
</evidence>
<feature type="transmembrane region" description="Helical" evidence="5">
    <location>
        <begin position="1164"/>
        <end position="1189"/>
    </location>
</feature>
<dbReference type="InterPro" id="IPR053231">
    <property type="entry name" value="GPCR_LN-TM7"/>
</dbReference>
<reference evidence="8 9" key="1">
    <citation type="journal article" date="2017" name="Nat. Ecol. Evol.">
        <title>Scallop genome provides insights into evolution of bilaterian karyotype and development.</title>
        <authorList>
            <person name="Wang S."/>
            <person name="Zhang J."/>
            <person name="Jiao W."/>
            <person name="Li J."/>
            <person name="Xun X."/>
            <person name="Sun Y."/>
            <person name="Guo X."/>
            <person name="Huan P."/>
            <person name="Dong B."/>
            <person name="Zhang L."/>
            <person name="Hu X."/>
            <person name="Sun X."/>
            <person name="Wang J."/>
            <person name="Zhao C."/>
            <person name="Wang Y."/>
            <person name="Wang D."/>
            <person name="Huang X."/>
            <person name="Wang R."/>
            <person name="Lv J."/>
            <person name="Li Y."/>
            <person name="Zhang Z."/>
            <person name="Liu B."/>
            <person name="Lu W."/>
            <person name="Hui Y."/>
            <person name="Liang J."/>
            <person name="Zhou Z."/>
            <person name="Hou R."/>
            <person name="Li X."/>
            <person name="Liu Y."/>
            <person name="Li H."/>
            <person name="Ning X."/>
            <person name="Lin Y."/>
            <person name="Zhao L."/>
            <person name="Xing Q."/>
            <person name="Dou J."/>
            <person name="Li Y."/>
            <person name="Mao J."/>
            <person name="Guo H."/>
            <person name="Dou H."/>
            <person name="Li T."/>
            <person name="Mu C."/>
            <person name="Jiang W."/>
            <person name="Fu Q."/>
            <person name="Fu X."/>
            <person name="Miao Y."/>
            <person name="Liu J."/>
            <person name="Yu Q."/>
            <person name="Li R."/>
            <person name="Liao H."/>
            <person name="Li X."/>
            <person name="Kong Y."/>
            <person name="Jiang Z."/>
            <person name="Chourrout D."/>
            <person name="Li R."/>
            <person name="Bao Z."/>
        </authorList>
    </citation>
    <scope>NUCLEOTIDE SEQUENCE [LARGE SCALE GENOMIC DNA]</scope>
    <source>
        <strain evidence="8 9">PY_sf001</strain>
    </source>
</reference>
<feature type="transmembrane region" description="Helical" evidence="5">
    <location>
        <begin position="1118"/>
        <end position="1144"/>
    </location>
</feature>
<feature type="transmembrane region" description="Helical" evidence="5">
    <location>
        <begin position="1010"/>
        <end position="1036"/>
    </location>
</feature>
<evidence type="ECO:0000313" key="8">
    <source>
        <dbReference type="EMBL" id="OWF47945.1"/>
    </source>
</evidence>
<keyword evidence="2 5" id="KW-0812">Transmembrane</keyword>
<gene>
    <name evidence="8" type="ORF">KP79_PYT17975</name>
</gene>
<sequence length="1376" mass="156713">MILHFLLVIWSLPPMLVHSIELGQRINTTSILTEYTLVCGFDYLCDPSSVTLPDKQRAPTPMGYSHIITCPHCSCNMTSCFVEKNCCPDIVFRYPDMSCVSLALSNDTHGDAALMVTTCPPDTPPDVNIACTIDEYNNANKITLVPVSSTTDNVVFRNDNCAKCHGQGNNFTNWNFNIECDRMVDINQLSSYEEIFQSGLDNMCQMNYLSPRTLGHFACSGEDIYLNLKPCNITGHWPVYDAAIDFACRNIQSRYRGFENIFCFVCNPSKPETSPLISACNKTGMWDTYDSELESACLQYPQSQIAYPFKNRFCYLCNRVNNMSVTFMDAETIIAWEKWEYVYDNSYEAVFGIKSFRHGEIPYVNIPKLIFNSSVILSDERFSANVNVSKLLFLHYLHFGFEERCPGNAAVDTYGPYQQCICNPMCVTISRCCPEFAMSGPVKYTNEFENSLSVSKCYRNKEFANFTLQDKCEVDRPSFGIFHIPVRSRNSGILYRNVYCFLCNEGQEASDDVGTEPEYDPLDLMIKCNFTFQTERYVSLQDMLTDFTRMEHDGKGEHCTVSTVYDLLDNSKLIPDTIHTCNVTGNWDVYDFDIEWACLHYFTEITRDFYLKKYKNIFCEMCNTALDTGVEFTSCNLKGFYVDNNSTISDDCERYPQVTSMKPYKNAFCMLCNALPPLPPPMFTEIAVTTDDNSWYNDLSCSPGTDIQFDGVITSTIRDLFSISASPELSSGVDNVFTSYGNHCVENEIYDIEKSSCILQECAGGKMLQGENCIPLLQLTSSLGYTLALRLTGSVLPSKNIAMENILYDLENIVYKYIAYELSTSPRIVSSYISTANRCRQHIQLGETINITFSFYTSFYLEAVVNRYDVESRLINLTNRTIIHKTDILDTDILVETHHSALDLPGEIILLDFEANCFRVTQKDLKYDRNAYRLKLVSKLLLCPRVRIEKDRYEIDSRSRRMTLLPNGPVLSFENYEFLANTSVLICVEDFKEMIEGRTSESEQDLLSSILGVLSFLCTCLSMVCLIITFLTYCFFAELRTIPGKNNMSLIFSLFFSQGLTQFGMIQTKHTIPCTIIAICIHFFWLSTFFSMNICSFHMFRVFVFPLKEVKRAHRWTCFCYVCYIFGMSALIVILYIALSVTVFEVDNLGYTGNGKCFLTSFESVIATFISPVILVCVFNIVFFVVVAYKISTAPKVPSNKNVRQEFPLYVKLFVLTGATWTFQIIDAFIPLSVFSIISGIINSLQGVFIFLSYSVNSRVRKFYKERLSSTRISRVSQKRTVAGRSNYDSFQSDEQSQSDSRGSYVIPLRMLSKAAVMSSLYTCYLRRQTCHPSTHVILGGSHVILLHMLSKAADMSYLYTFYLKRQSGHPATHVI</sequence>
<dbReference type="SUPFAM" id="SSF81321">
    <property type="entry name" value="Family A G protein-coupled receptor-like"/>
    <property type="match status" value="1"/>
</dbReference>
<dbReference type="Proteomes" id="UP000242188">
    <property type="component" value="Unassembled WGS sequence"/>
</dbReference>